<feature type="domain" description="Heterokaryon incompatibility" evidence="1">
    <location>
        <begin position="201"/>
        <end position="331"/>
    </location>
</feature>
<organism evidence="2 3">
    <name type="scientific">Amniculicola lignicola CBS 123094</name>
    <dbReference type="NCBI Taxonomy" id="1392246"/>
    <lineage>
        <taxon>Eukaryota</taxon>
        <taxon>Fungi</taxon>
        <taxon>Dikarya</taxon>
        <taxon>Ascomycota</taxon>
        <taxon>Pezizomycotina</taxon>
        <taxon>Dothideomycetes</taxon>
        <taxon>Pleosporomycetidae</taxon>
        <taxon>Pleosporales</taxon>
        <taxon>Amniculicolaceae</taxon>
        <taxon>Amniculicola</taxon>
    </lineage>
</organism>
<gene>
    <name evidence="2" type="ORF">P154DRAFT_524004</name>
</gene>
<dbReference type="Proteomes" id="UP000799779">
    <property type="component" value="Unassembled WGS sequence"/>
</dbReference>
<dbReference type="Pfam" id="PF06985">
    <property type="entry name" value="HET"/>
    <property type="match status" value="1"/>
</dbReference>
<dbReference type="PANTHER" id="PTHR33112:SF1">
    <property type="entry name" value="HETEROKARYON INCOMPATIBILITY DOMAIN-CONTAINING PROTEIN"/>
    <property type="match status" value="1"/>
</dbReference>
<protein>
    <submittedName>
        <fullName evidence="2">HET-domain-containing protein</fullName>
    </submittedName>
</protein>
<dbReference type="AlphaFoldDB" id="A0A6A5WAU7"/>
<name>A0A6A5WAU7_9PLEO</name>
<dbReference type="OrthoDB" id="5428863at2759"/>
<accession>A0A6A5WAU7</accession>
<dbReference type="EMBL" id="ML977603">
    <property type="protein sequence ID" value="KAF1998537.1"/>
    <property type="molecule type" value="Genomic_DNA"/>
</dbReference>
<reference evidence="2" key="1">
    <citation type="journal article" date="2020" name="Stud. Mycol.">
        <title>101 Dothideomycetes genomes: a test case for predicting lifestyles and emergence of pathogens.</title>
        <authorList>
            <person name="Haridas S."/>
            <person name="Albert R."/>
            <person name="Binder M."/>
            <person name="Bloem J."/>
            <person name="Labutti K."/>
            <person name="Salamov A."/>
            <person name="Andreopoulos B."/>
            <person name="Baker S."/>
            <person name="Barry K."/>
            <person name="Bills G."/>
            <person name="Bluhm B."/>
            <person name="Cannon C."/>
            <person name="Castanera R."/>
            <person name="Culley D."/>
            <person name="Daum C."/>
            <person name="Ezra D."/>
            <person name="Gonzalez J."/>
            <person name="Henrissat B."/>
            <person name="Kuo A."/>
            <person name="Liang C."/>
            <person name="Lipzen A."/>
            <person name="Lutzoni F."/>
            <person name="Magnuson J."/>
            <person name="Mondo S."/>
            <person name="Nolan M."/>
            <person name="Ohm R."/>
            <person name="Pangilinan J."/>
            <person name="Park H.-J."/>
            <person name="Ramirez L."/>
            <person name="Alfaro M."/>
            <person name="Sun H."/>
            <person name="Tritt A."/>
            <person name="Yoshinaga Y."/>
            <person name="Zwiers L.-H."/>
            <person name="Turgeon B."/>
            <person name="Goodwin S."/>
            <person name="Spatafora J."/>
            <person name="Crous P."/>
            <person name="Grigoriev I."/>
        </authorList>
    </citation>
    <scope>NUCLEOTIDE SEQUENCE</scope>
    <source>
        <strain evidence="2">CBS 123094</strain>
    </source>
</reference>
<evidence type="ECO:0000313" key="3">
    <source>
        <dbReference type="Proteomes" id="UP000799779"/>
    </source>
</evidence>
<evidence type="ECO:0000313" key="2">
    <source>
        <dbReference type="EMBL" id="KAF1998537.1"/>
    </source>
</evidence>
<proteinExistence type="predicted"/>
<dbReference type="InterPro" id="IPR010730">
    <property type="entry name" value="HET"/>
</dbReference>
<evidence type="ECO:0000259" key="1">
    <source>
        <dbReference type="Pfam" id="PF06985"/>
    </source>
</evidence>
<sequence length="685" mass="78801">MADRNLPERRSLHQHCLSREESAQLCSRCADIDIGQLWSSTGTKISLGTISDWDIHSCLFCKFMNDVLSPTHPHQEQVPEIETEYESQASCPYYLYSMRSRESSERLLQLLERRIIVLSSSEHGPPPKGVPYIAVHPTKPPFWLRQIPPLLDFGQLKNWLDMCHQLHAEYCGGEQERTVANLKFIDCSTEKVIKGEEDEPYVALSYVWGFKGTLRQTPSGYPQTIQDAITLTRKLGFTRLWVDKYCIDQEDQLETQKQLQQMDAIYKHAVVTIIAASGTDEDYGLPGVSTRLRSPTSSVTVRQQTLSAIRGAPDLWSDKCKWASRAWTYQEGLLSTRRLVFTDDQVYFECQGLYCTEMLDIPLNIWKQMHHHQQPYLHSLYREAPHMGKFPLDGCGVDPWDICNRISEYSKRSLSHQTDILKGMLGIFGAFERGKNSMRHLCGIPFPKMAKSSPNQSTFETGSKRTMPTFSESLRWTLGAPSERREGFPSWSWTGWFGEIRWPPEYASSPRTLRKIQRPHDPKINERAIRVEIELCDDTTINWETFQTRYNQLLTFGELSGYIQIEAYTTPVIYLDEDGSSNMNMSVRYQDGQTITLPVERTTNLNFKTQNLSPDSFLAIHFCRTISGNRGKSNRIAVDRGGVKVKQHIIIVWNMGSHWERVASGTYVVEAQKNLDRQWQRLRLG</sequence>
<keyword evidence="3" id="KW-1185">Reference proteome</keyword>
<dbReference type="PANTHER" id="PTHR33112">
    <property type="entry name" value="DOMAIN PROTEIN, PUTATIVE-RELATED"/>
    <property type="match status" value="1"/>
</dbReference>